<proteinExistence type="predicted"/>
<evidence type="ECO:0000256" key="1">
    <source>
        <dbReference type="SAM" id="Phobius"/>
    </source>
</evidence>
<dbReference type="AlphaFoldDB" id="X1BAZ2"/>
<feature type="transmembrane region" description="Helical" evidence="1">
    <location>
        <begin position="66"/>
        <end position="86"/>
    </location>
</feature>
<name>X1BAZ2_9ZZZZ</name>
<keyword evidence="1" id="KW-0472">Membrane</keyword>
<feature type="transmembrane region" description="Helical" evidence="1">
    <location>
        <begin position="6"/>
        <end position="27"/>
    </location>
</feature>
<sequence length="245" mass="28067">MTLNFSKYNSYIILFTLLIIPFIAYLYRPDFIGWDPYGFLLLTCKANNIAGITGIPHYIYTILPCNFIILKTILFSLAFISGCFIIKLSKLFSPKHGWRAAYLIFLSSVYVLEFSKLENEAFAFTLLFASTYFFFKGIKTVKNSRKNSIIAFALVIFAGLIWRGAIFYLIGYFLNISILIITLLPFLAIKFEGNFLYWKTLYGNIIGTTTISEDLPFKFHRHFALNPGLIGALLDPLLLPQTLLY</sequence>
<feature type="non-terminal residue" evidence="2">
    <location>
        <position position="245"/>
    </location>
</feature>
<keyword evidence="1" id="KW-0812">Transmembrane</keyword>
<gene>
    <name evidence="2" type="ORF">S01H4_23496</name>
</gene>
<dbReference type="EMBL" id="BART01010910">
    <property type="protein sequence ID" value="GAG78402.1"/>
    <property type="molecule type" value="Genomic_DNA"/>
</dbReference>
<evidence type="ECO:0008006" key="3">
    <source>
        <dbReference type="Google" id="ProtNLM"/>
    </source>
</evidence>
<feature type="transmembrane region" description="Helical" evidence="1">
    <location>
        <begin position="176"/>
        <end position="197"/>
    </location>
</feature>
<protein>
    <recommendedName>
        <fullName evidence="3">Glycosyltransferase RgtA/B/C/D-like domain-containing protein</fullName>
    </recommendedName>
</protein>
<organism evidence="2">
    <name type="scientific">marine sediment metagenome</name>
    <dbReference type="NCBI Taxonomy" id="412755"/>
    <lineage>
        <taxon>unclassified sequences</taxon>
        <taxon>metagenomes</taxon>
        <taxon>ecological metagenomes</taxon>
    </lineage>
</organism>
<comment type="caution">
    <text evidence="2">The sequence shown here is derived from an EMBL/GenBank/DDBJ whole genome shotgun (WGS) entry which is preliminary data.</text>
</comment>
<reference evidence="2" key="1">
    <citation type="journal article" date="2014" name="Front. Microbiol.">
        <title>High frequency of phylogenetically diverse reductive dehalogenase-homologous genes in deep subseafloor sedimentary metagenomes.</title>
        <authorList>
            <person name="Kawai M."/>
            <person name="Futagami T."/>
            <person name="Toyoda A."/>
            <person name="Takaki Y."/>
            <person name="Nishi S."/>
            <person name="Hori S."/>
            <person name="Arai W."/>
            <person name="Tsubouchi T."/>
            <person name="Morono Y."/>
            <person name="Uchiyama I."/>
            <person name="Ito T."/>
            <person name="Fujiyama A."/>
            <person name="Inagaki F."/>
            <person name="Takami H."/>
        </authorList>
    </citation>
    <scope>NUCLEOTIDE SEQUENCE</scope>
    <source>
        <strain evidence="2">Expedition CK06-06</strain>
    </source>
</reference>
<feature type="transmembrane region" description="Helical" evidence="1">
    <location>
        <begin position="121"/>
        <end position="138"/>
    </location>
</feature>
<accession>X1BAZ2</accession>
<feature type="transmembrane region" description="Helical" evidence="1">
    <location>
        <begin position="39"/>
        <end position="60"/>
    </location>
</feature>
<feature type="transmembrane region" description="Helical" evidence="1">
    <location>
        <begin position="150"/>
        <end position="170"/>
    </location>
</feature>
<keyword evidence="1" id="KW-1133">Transmembrane helix</keyword>
<evidence type="ECO:0000313" key="2">
    <source>
        <dbReference type="EMBL" id="GAG78402.1"/>
    </source>
</evidence>